<dbReference type="EMBL" id="JACFXV010000053">
    <property type="protein sequence ID" value="MBA5777662.1"/>
    <property type="molecule type" value="Genomic_DNA"/>
</dbReference>
<gene>
    <name evidence="1" type="ORF">H2509_11060</name>
</gene>
<sequence length="156" mass="17443">MAEIRALAFCGERFCVKNSNSLREAAFRPGRKCIRDRQCLFPIGRRHEGLEGECMTDWQGLHVAEMPSTCVVSRFSSGNLGASTFDRRPGGRQIIRGTGLMPKEGISGTNRLSEQFSFLSRASRVELSRDSSLGKKLAFRFLAGEERQKCRSFCEG</sequence>
<comment type="caution">
    <text evidence="1">The sequence shown here is derived from an EMBL/GenBank/DDBJ whole genome shotgun (WGS) entry which is preliminary data.</text>
</comment>
<evidence type="ECO:0000313" key="1">
    <source>
        <dbReference type="EMBL" id="MBA5777662.1"/>
    </source>
</evidence>
<keyword evidence="2" id="KW-1185">Reference proteome</keyword>
<evidence type="ECO:0000313" key="2">
    <source>
        <dbReference type="Proteomes" id="UP000541109"/>
    </source>
</evidence>
<dbReference type="RefSeq" id="WP_182165199.1">
    <property type="nucleotide sequence ID" value="NZ_JACFXV010000053.1"/>
</dbReference>
<name>A0A839AFJ5_9HYPH</name>
<protein>
    <submittedName>
        <fullName evidence="1">Uncharacterized protein</fullName>
    </submittedName>
</protein>
<accession>A0A839AFJ5</accession>
<dbReference type="Proteomes" id="UP000541109">
    <property type="component" value="Unassembled WGS sequence"/>
</dbReference>
<proteinExistence type="predicted"/>
<organism evidence="1 2">
    <name type="scientific">Stappia albiluteola</name>
    <dbReference type="NCBI Taxonomy" id="2758565"/>
    <lineage>
        <taxon>Bacteria</taxon>
        <taxon>Pseudomonadati</taxon>
        <taxon>Pseudomonadota</taxon>
        <taxon>Alphaproteobacteria</taxon>
        <taxon>Hyphomicrobiales</taxon>
        <taxon>Stappiaceae</taxon>
        <taxon>Stappia</taxon>
    </lineage>
</organism>
<dbReference type="AlphaFoldDB" id="A0A839AFJ5"/>
<reference evidence="1 2" key="1">
    <citation type="submission" date="2020-07" db="EMBL/GenBank/DDBJ databases">
        <title>Stappia sp., F7233, whole genome shotgun sequencing project.</title>
        <authorList>
            <person name="Jiang S."/>
            <person name="Liu Z.W."/>
            <person name="Du Z.J."/>
        </authorList>
    </citation>
    <scope>NUCLEOTIDE SEQUENCE [LARGE SCALE GENOMIC DNA]</scope>
    <source>
        <strain evidence="1 2">F7233</strain>
    </source>
</reference>